<sequence length="1761" mass="194659">MSTPPLERDDGDMGQDHFDLSPDGDAISSDEETIKGDLDQAHFAEALEEELHEDASDPPPVRGSVAASRYHQLLRDQADVSDEGSSMDAYPGERGSLLSSLGSSVPASIASRQGLSSPTPSFRPFDRRFQARISSPSPLSPRPASPAFLTGHSRNVSLSSQFLLDPGETETPSPPWEVVRWTKLKKINGQAFSEAGKRGFGSPTCIAISASIVLGTTKGIILMFDYHQNLKMIIGPGTKAVESGPITAIAVSADHTTIGAGHANGCIFTWDTSRASRPFLQIPHLDPSQVQHRIMDGHMPNVAVTHLGFLGTRHTALVSADDRGMAFSHLATRGTGSLGRTVKTVRILGRYPEAPVPSSKPLKPSTVLAFSPLPLGNVERATDSMGLTAMLTPYLLVIVSTTPIAQTQHKSARPKDVAPHSAMSGCLAWFPAVKLKVPDPTTGSTMSKVKLVYCWSNVLTVLDLDEIRSDNKDKPPILKFKARSRWKCEESIVAVQWLSRSVLTVLTVSQRLIILEDRSMRMTEAFDLIHKYIYHADIFSTQLHSLVEQLDEEDTSMHGVVADAFYMSLKAYKGRIFLLGFNDLSIGSLSNWADRLIALMENGDYVGAIQLATSYYTGDANKLTIGLPEDTVSRHQMVQDKLMEIMTASLKYAFGQRQKNKSSADDQHLHELAETCFMACHNVGDIDFLFDEVYEWYEEGGVEGIFLEVLEPYILEKTIRTVPPTVVKAMVTHFVSQGWEGRLEEMICHMETTTLDIDQITLLCKQHSLYDALIYVWNQALYDYVTPLIDLLTLLRPLMQSGDYGSSGSLMEAEIFGVSALKIFPYLSYTLTGRIYPTGEIIEEELASKAKAELYWFLFSGNTIEWPKGSGKKCLTRPTGTPEPPFPYLRMILKYHAPSFLSALNEAFEDPFLNESQEKQLNGGTAKDLPEEQVFGMTVDRQYIVSILLEIMNPDDFAPEDTIYLDMFIARNLPKFQQYLIIPGSTLDRIISGLCHYPGADLADDAQLSTEYLLSVYQPPDLEPMIPLFQKASFYRILKRIYKNEKRYGLLVQTYFEDPDDQEGIFGCLTDCLNPRASLPKRQIQDVHDVIKQHSADLVELDPSKAAQTLNAYAPELHRFILDSLEDGSELQYVYLKALLEPESGAPGQPESTLDRDFVEFFVQLMCRYNPAHVSGYIGSVQATNLRLDRLLPTMEDTGVIDAAVILMAREGQVQDAMSRLTKHLYTLESALHGLLSGTTNDKEDVNTQEVAKELLKALQKYTHVGIWLCQGQMKTSKQLVAAPRRQSSPSPSDLTSNEKLWLEMIDTTVQITRKLSTVVSSPNTNVTSREEDPPQLLDADKLVALLRSLVQHTFTALLTATSTQEPLESSNRLVTSSGGSLTFLRILRAFLTRAAATSPNLADLRAVLASIFSAYAYEQSILQLSNRLLEQQLFVNVKQAVELRQRGWRPKGSTCEGCGHRVWGPGVSGNVFEAWEEKQAIVAARRIEKKSAAAAAVASESSAGRGKGKAEALQQSDTYSGKGKGKSTESGQQKGSSGDVLAQDEGSHQERGQSANGITRCLDALREQGEEERHRTVDEFGREREYRCPIDGEPLGRVTFELFKDTVPRTAENFRQFCTGESKNNRGQPQGYKGSKFHRIIGQFMCQGGDFLNGDGTGSTCIYGTKSFADENFTLRHTEGGLLSMANSGPNTNGSQFFITTMPTPHLDGKHVVFGKVVDGMDIVDKMERTKTGRRGRDVPDLDVVIAQCGEILGDEGDTT</sequence>
<name>A0ACC1NI29_9PEZI</name>
<comment type="caution">
    <text evidence="1">The sequence shown here is derived from an EMBL/GenBank/DDBJ whole genome shotgun (WGS) entry which is preliminary data.</text>
</comment>
<protein>
    <submittedName>
        <fullName evidence="1">Uncharacterized protein</fullName>
    </submittedName>
</protein>
<reference evidence="1" key="1">
    <citation type="submission" date="2022-10" db="EMBL/GenBank/DDBJ databases">
        <title>Genome Sequence of Xylaria curta.</title>
        <authorList>
            <person name="Buettner E."/>
        </authorList>
    </citation>
    <scope>NUCLEOTIDE SEQUENCE</scope>
    <source>
        <strain evidence="1">Babe10</strain>
    </source>
</reference>
<proteinExistence type="predicted"/>
<evidence type="ECO:0000313" key="1">
    <source>
        <dbReference type="EMBL" id="KAJ2978942.1"/>
    </source>
</evidence>
<evidence type="ECO:0000313" key="2">
    <source>
        <dbReference type="Proteomes" id="UP001143856"/>
    </source>
</evidence>
<gene>
    <name evidence="1" type="ORF">NUW58_g7336</name>
</gene>
<organism evidence="1 2">
    <name type="scientific">Xylaria curta</name>
    <dbReference type="NCBI Taxonomy" id="42375"/>
    <lineage>
        <taxon>Eukaryota</taxon>
        <taxon>Fungi</taxon>
        <taxon>Dikarya</taxon>
        <taxon>Ascomycota</taxon>
        <taxon>Pezizomycotina</taxon>
        <taxon>Sordariomycetes</taxon>
        <taxon>Xylariomycetidae</taxon>
        <taxon>Xylariales</taxon>
        <taxon>Xylariaceae</taxon>
        <taxon>Xylaria</taxon>
    </lineage>
</organism>
<dbReference type="Proteomes" id="UP001143856">
    <property type="component" value="Unassembled WGS sequence"/>
</dbReference>
<dbReference type="EMBL" id="JAPDGR010001878">
    <property type="protein sequence ID" value="KAJ2978942.1"/>
    <property type="molecule type" value="Genomic_DNA"/>
</dbReference>
<accession>A0ACC1NI29</accession>
<keyword evidence="2" id="KW-1185">Reference proteome</keyword>